<reference evidence="5 6" key="2">
    <citation type="submission" date="2019-03" db="EMBL/GenBank/DDBJ databases">
        <title>Bradyrhizobium strains diversity.</title>
        <authorList>
            <person name="Urquiaga M.C.O."/>
            <person name="Hungria M."/>
            <person name="Delamuta J.R.M."/>
            <person name="Klepa M.S."/>
        </authorList>
    </citation>
    <scope>NUCLEOTIDE SEQUENCE [LARGE SCALE GENOMIC DNA]</scope>
    <source>
        <strain evidence="5 6">CNPSo 3426</strain>
    </source>
</reference>
<dbReference type="Gene3D" id="3.40.50.1820">
    <property type="entry name" value="alpha/beta hydrolase"/>
    <property type="match status" value="1"/>
</dbReference>
<evidence type="ECO:0000313" key="4">
    <source>
        <dbReference type="EMBL" id="TFV30473.1"/>
    </source>
</evidence>
<evidence type="ECO:0000313" key="7">
    <source>
        <dbReference type="Proteomes" id="UP000298225"/>
    </source>
</evidence>
<accession>A0A4Y9KRK7</accession>
<organism evidence="4 7">
    <name type="scientific">Bradyrhizobium frederickii</name>
    <dbReference type="NCBI Taxonomy" id="2560054"/>
    <lineage>
        <taxon>Bacteria</taxon>
        <taxon>Pseudomonadati</taxon>
        <taxon>Pseudomonadota</taxon>
        <taxon>Alphaproteobacteria</taxon>
        <taxon>Hyphomicrobiales</taxon>
        <taxon>Nitrobacteraceae</taxon>
        <taxon>Bradyrhizobium</taxon>
    </lineage>
</organism>
<dbReference type="PANTHER" id="PTHR48081">
    <property type="entry name" value="AB HYDROLASE SUPERFAMILY PROTEIN C4A8.06C"/>
    <property type="match status" value="1"/>
</dbReference>
<gene>
    <name evidence="5" type="ORF">E4K64_34925</name>
    <name evidence="4" type="ORF">E4K66_34865</name>
</gene>
<dbReference type="Pfam" id="PF07859">
    <property type="entry name" value="Abhydrolase_3"/>
    <property type="match status" value="1"/>
</dbReference>
<sequence>MVMGGVRVFDVMPSSLAPKNRNRLLLQVHAGCYVLGGGEAAAVETILMAGFGNYHVIAIDYRMPPTAYFPAALDDVVAVWKEALKTRNSSQMAIFGTSAGAALTLATMLRVRDQGIPLPGAIGLGAPMADLTGVGDSFATNSMIDNVLVSREGFCEPAARLYANGHDVADPLLSPIYGKLAELPPAILTSGTRDLLLSSTVRLHRKLRQSGVDAQLQIFEAMSHAQYLRDDTMPETREVFEEIASFFDGHLSK</sequence>
<dbReference type="EMBL" id="SPQU01000032">
    <property type="protein sequence ID" value="TFV30473.1"/>
    <property type="molecule type" value="Genomic_DNA"/>
</dbReference>
<dbReference type="Proteomes" id="UP000297700">
    <property type="component" value="Unassembled WGS sequence"/>
</dbReference>
<dbReference type="InterPro" id="IPR013094">
    <property type="entry name" value="AB_hydrolase_3"/>
</dbReference>
<evidence type="ECO:0000256" key="2">
    <source>
        <dbReference type="ARBA" id="ARBA00022801"/>
    </source>
</evidence>
<feature type="domain" description="Alpha/beta hydrolase fold-3" evidence="3">
    <location>
        <begin position="25"/>
        <end position="226"/>
    </location>
</feature>
<dbReference type="EMBL" id="SPQS01000033">
    <property type="protein sequence ID" value="TFV68923.1"/>
    <property type="molecule type" value="Genomic_DNA"/>
</dbReference>
<dbReference type="Proteomes" id="UP000298225">
    <property type="component" value="Unassembled WGS sequence"/>
</dbReference>
<keyword evidence="2 4" id="KW-0378">Hydrolase</keyword>
<protein>
    <submittedName>
        <fullName evidence="4">Alpha/beta hydrolase</fullName>
    </submittedName>
</protein>
<dbReference type="InterPro" id="IPR029058">
    <property type="entry name" value="AB_hydrolase_fold"/>
</dbReference>
<name>A0A4Y9KRK7_9BRAD</name>
<dbReference type="PANTHER" id="PTHR48081:SF30">
    <property type="entry name" value="ACETYL-HYDROLASE LIPR-RELATED"/>
    <property type="match status" value="1"/>
</dbReference>
<dbReference type="AlphaFoldDB" id="A0A4Y9KRK7"/>
<comment type="similarity">
    <text evidence="1">Belongs to the 'GDXG' lipolytic enzyme family.</text>
</comment>
<dbReference type="GO" id="GO:0004806">
    <property type="term" value="F:triacylglycerol lipase activity"/>
    <property type="evidence" value="ECO:0007669"/>
    <property type="project" value="TreeGrafter"/>
</dbReference>
<keyword evidence="7" id="KW-1185">Reference proteome</keyword>
<evidence type="ECO:0000256" key="1">
    <source>
        <dbReference type="ARBA" id="ARBA00010515"/>
    </source>
</evidence>
<evidence type="ECO:0000313" key="5">
    <source>
        <dbReference type="EMBL" id="TFV68923.1"/>
    </source>
</evidence>
<evidence type="ECO:0000259" key="3">
    <source>
        <dbReference type="Pfam" id="PF07859"/>
    </source>
</evidence>
<comment type="caution">
    <text evidence="4">The sequence shown here is derived from an EMBL/GenBank/DDBJ whole genome shotgun (WGS) entry which is preliminary data.</text>
</comment>
<reference evidence="4 7" key="1">
    <citation type="submission" date="2019-03" db="EMBL/GenBank/DDBJ databases">
        <title>Bradyrhizobium strains diversity isolated from Chamaecrista fasciculata.</title>
        <authorList>
            <person name="Urquiaga M.C.O."/>
            <person name="Hungria M."/>
            <person name="Delamuta J.R.M."/>
        </authorList>
    </citation>
    <scope>NUCLEOTIDE SEQUENCE [LARGE SCALE GENOMIC DNA]</scope>
    <source>
        <strain evidence="4 7">CNPSo 3424</strain>
    </source>
</reference>
<dbReference type="SUPFAM" id="SSF53474">
    <property type="entry name" value="alpha/beta-Hydrolases"/>
    <property type="match status" value="1"/>
</dbReference>
<evidence type="ECO:0000313" key="6">
    <source>
        <dbReference type="Proteomes" id="UP000297700"/>
    </source>
</evidence>
<dbReference type="InterPro" id="IPR050300">
    <property type="entry name" value="GDXG_lipolytic_enzyme"/>
</dbReference>
<accession>A0A4Y9NQB3</accession>
<proteinExistence type="inferred from homology"/>
<dbReference type="OrthoDB" id="9806180at2"/>